<dbReference type="RefSeq" id="WP_182484204.1">
    <property type="nucleotide sequence ID" value="NZ_JACGWU010000001.1"/>
</dbReference>
<evidence type="ECO:0000313" key="4">
    <source>
        <dbReference type="Proteomes" id="UP000524237"/>
    </source>
</evidence>
<sequence length="250" mass="24993">MTAFDGHVALITGAGQGLGAAIALELGSLGAAVAVTDVNLANADAIATQITTAGGQAIALPLNTTSPAEQEAAVAATVKAFGKLTLAVNNAGIGTPSALVGDLDLEAWNHMINVNLNGVAYGLRYQIPAMLASGGGAIVNMSSVLGSIGVVGVPAAYTAAKHGVVGLTKNAALEYADQGIRINSVGPAFIKTPLLANLPDEALPALAASHPMGRLGEPEEVSALVCFLLSDRASFITGGYYLIDGGYTAR</sequence>
<dbReference type="EMBL" id="JACGWU010000001">
    <property type="protein sequence ID" value="MBA8828844.1"/>
    <property type="molecule type" value="Genomic_DNA"/>
</dbReference>
<dbReference type="Pfam" id="PF13561">
    <property type="entry name" value="adh_short_C2"/>
    <property type="match status" value="1"/>
</dbReference>
<keyword evidence="4" id="KW-1185">Reference proteome</keyword>
<comment type="caution">
    <text evidence="3">The sequence shown here is derived from an EMBL/GenBank/DDBJ whole genome shotgun (WGS) entry which is preliminary data.</text>
</comment>
<dbReference type="InterPro" id="IPR002347">
    <property type="entry name" value="SDR_fam"/>
</dbReference>
<accession>A0A7W3PNH4</accession>
<comment type="similarity">
    <text evidence="1">Belongs to the short-chain dehydrogenases/reductases (SDR) family.</text>
</comment>
<organism evidence="3 4">
    <name type="scientific">Alpinimonas psychrophila</name>
    <dbReference type="NCBI Taxonomy" id="748908"/>
    <lineage>
        <taxon>Bacteria</taxon>
        <taxon>Bacillati</taxon>
        <taxon>Actinomycetota</taxon>
        <taxon>Actinomycetes</taxon>
        <taxon>Micrococcales</taxon>
        <taxon>Microbacteriaceae</taxon>
        <taxon>Alpinimonas</taxon>
    </lineage>
</organism>
<evidence type="ECO:0000256" key="1">
    <source>
        <dbReference type="ARBA" id="ARBA00006484"/>
    </source>
</evidence>
<gene>
    <name evidence="3" type="ORF">FB555_000915</name>
</gene>
<proteinExistence type="inferred from homology"/>
<dbReference type="PANTHER" id="PTHR42879:SF2">
    <property type="entry name" value="3-OXOACYL-[ACYL-CARRIER-PROTEIN] REDUCTASE FABG"/>
    <property type="match status" value="1"/>
</dbReference>
<dbReference type="AlphaFoldDB" id="A0A7W3PNH4"/>
<keyword evidence="2" id="KW-0560">Oxidoreductase</keyword>
<dbReference type="PRINTS" id="PR00081">
    <property type="entry name" value="GDHRDH"/>
</dbReference>
<dbReference type="GO" id="GO:0016491">
    <property type="term" value="F:oxidoreductase activity"/>
    <property type="evidence" value="ECO:0007669"/>
    <property type="project" value="UniProtKB-KW"/>
</dbReference>
<dbReference type="PRINTS" id="PR00080">
    <property type="entry name" value="SDRFAMILY"/>
</dbReference>
<protein>
    <submittedName>
        <fullName evidence="3">NAD(P)-dependent dehydrogenase (Short-subunit alcohol dehydrogenase family)</fullName>
    </submittedName>
</protein>
<name>A0A7W3PNH4_9MICO</name>
<dbReference type="InterPro" id="IPR036291">
    <property type="entry name" value="NAD(P)-bd_dom_sf"/>
</dbReference>
<evidence type="ECO:0000256" key="2">
    <source>
        <dbReference type="ARBA" id="ARBA00023002"/>
    </source>
</evidence>
<dbReference type="Proteomes" id="UP000524237">
    <property type="component" value="Unassembled WGS sequence"/>
</dbReference>
<dbReference type="SUPFAM" id="SSF51735">
    <property type="entry name" value="NAD(P)-binding Rossmann-fold domains"/>
    <property type="match status" value="1"/>
</dbReference>
<dbReference type="Gene3D" id="3.40.50.720">
    <property type="entry name" value="NAD(P)-binding Rossmann-like Domain"/>
    <property type="match status" value="1"/>
</dbReference>
<dbReference type="PANTHER" id="PTHR42879">
    <property type="entry name" value="3-OXOACYL-(ACYL-CARRIER-PROTEIN) REDUCTASE"/>
    <property type="match status" value="1"/>
</dbReference>
<reference evidence="3 4" key="1">
    <citation type="submission" date="2020-07" db="EMBL/GenBank/DDBJ databases">
        <title>Sequencing the genomes of 1000 actinobacteria strains.</title>
        <authorList>
            <person name="Klenk H.-P."/>
        </authorList>
    </citation>
    <scope>NUCLEOTIDE SEQUENCE [LARGE SCALE GENOMIC DNA]</scope>
    <source>
        <strain evidence="3 4">DSM 23737</strain>
    </source>
</reference>
<dbReference type="InterPro" id="IPR050259">
    <property type="entry name" value="SDR"/>
</dbReference>
<dbReference type="FunFam" id="3.40.50.720:FF:000084">
    <property type="entry name" value="Short-chain dehydrogenase reductase"/>
    <property type="match status" value="1"/>
</dbReference>
<evidence type="ECO:0000313" key="3">
    <source>
        <dbReference type="EMBL" id="MBA8828844.1"/>
    </source>
</evidence>